<dbReference type="Proteomes" id="UP000823775">
    <property type="component" value="Unassembled WGS sequence"/>
</dbReference>
<accession>A0ABS8TIX7</accession>
<dbReference type="PANTHER" id="PTHR31713">
    <property type="entry name" value="OS02G0177800 PROTEIN"/>
    <property type="match status" value="1"/>
</dbReference>
<feature type="domain" description="Calmodulin binding protein central" evidence="1">
    <location>
        <begin position="17"/>
        <end position="63"/>
    </location>
</feature>
<proteinExistence type="predicted"/>
<evidence type="ECO:0000259" key="1">
    <source>
        <dbReference type="Pfam" id="PF20451"/>
    </source>
</evidence>
<dbReference type="PANTHER" id="PTHR31713:SF42">
    <property type="entry name" value="PROTEIN SAR DEFICIENT 1"/>
    <property type="match status" value="1"/>
</dbReference>
<evidence type="ECO:0000313" key="2">
    <source>
        <dbReference type="EMBL" id="MCD7471464.1"/>
    </source>
</evidence>
<comment type="caution">
    <text evidence="2">The sequence shown here is derived from an EMBL/GenBank/DDBJ whole genome shotgun (WGS) entry which is preliminary data.</text>
</comment>
<dbReference type="EMBL" id="JACEIK010001686">
    <property type="protein sequence ID" value="MCD7471464.1"/>
    <property type="molecule type" value="Genomic_DNA"/>
</dbReference>
<keyword evidence="3" id="KW-1185">Reference proteome</keyword>
<organism evidence="2 3">
    <name type="scientific">Datura stramonium</name>
    <name type="common">Jimsonweed</name>
    <name type="synonym">Common thornapple</name>
    <dbReference type="NCBI Taxonomy" id="4076"/>
    <lineage>
        <taxon>Eukaryota</taxon>
        <taxon>Viridiplantae</taxon>
        <taxon>Streptophyta</taxon>
        <taxon>Embryophyta</taxon>
        <taxon>Tracheophyta</taxon>
        <taxon>Spermatophyta</taxon>
        <taxon>Magnoliopsida</taxon>
        <taxon>eudicotyledons</taxon>
        <taxon>Gunneridae</taxon>
        <taxon>Pentapetalae</taxon>
        <taxon>asterids</taxon>
        <taxon>lamiids</taxon>
        <taxon>Solanales</taxon>
        <taxon>Solanaceae</taxon>
        <taxon>Solanoideae</taxon>
        <taxon>Datureae</taxon>
        <taxon>Datura</taxon>
    </lineage>
</organism>
<dbReference type="InterPro" id="IPR012416">
    <property type="entry name" value="CBP60"/>
</dbReference>
<dbReference type="InterPro" id="IPR046830">
    <property type="entry name" value="Calmod_bind_M"/>
</dbReference>
<dbReference type="Pfam" id="PF20451">
    <property type="entry name" value="Calmod_bind_M"/>
    <property type="match status" value="1"/>
</dbReference>
<reference evidence="2 3" key="1">
    <citation type="journal article" date="2021" name="BMC Genomics">
        <title>Datura genome reveals duplications of psychoactive alkaloid biosynthetic genes and high mutation rate following tissue culture.</title>
        <authorList>
            <person name="Rajewski A."/>
            <person name="Carter-House D."/>
            <person name="Stajich J."/>
            <person name="Litt A."/>
        </authorList>
    </citation>
    <scope>NUCLEOTIDE SEQUENCE [LARGE SCALE GENOMIC DNA]</scope>
    <source>
        <strain evidence="2">AR-01</strain>
    </source>
</reference>
<name>A0ABS8TIX7_DATST</name>
<evidence type="ECO:0000313" key="3">
    <source>
        <dbReference type="Proteomes" id="UP000823775"/>
    </source>
</evidence>
<protein>
    <recommendedName>
        <fullName evidence="1">Calmodulin binding protein central domain-containing protein</fullName>
    </recommendedName>
</protein>
<gene>
    <name evidence="2" type="ORF">HAX54_011917</name>
</gene>
<sequence length="140" mass="15444">MVKDHTELYKKHYPPALGDDVWRLEKIGKDGTFHRKLTSQGVKTGYIENLVRMPSGNWSSLEEVDGGLVNEPALLSPGEPGGHHHLNAYPRSAHLSAAGGSEQAVEYSEWIVNPAHICLPVENGVRYISESSSEGELHYL</sequence>